<organism evidence="2 3">
    <name type="scientific">Candidatus Methanoperedens nitratireducens</name>
    <dbReference type="NCBI Taxonomy" id="1392998"/>
    <lineage>
        <taxon>Archaea</taxon>
        <taxon>Methanobacteriati</taxon>
        <taxon>Methanobacteriota</taxon>
        <taxon>Stenosarchaea group</taxon>
        <taxon>Methanomicrobia</taxon>
        <taxon>Methanosarcinales</taxon>
        <taxon>ANME-2 cluster</taxon>
        <taxon>Candidatus Methanoperedentaceae</taxon>
        <taxon>Candidatus Methanoperedens</taxon>
    </lineage>
</organism>
<evidence type="ECO:0000313" key="3">
    <source>
        <dbReference type="Proteomes" id="UP000218615"/>
    </source>
</evidence>
<dbReference type="RefSeq" id="WP_096207369.1">
    <property type="nucleotide sequence ID" value="NZ_FZMP01000244.1"/>
</dbReference>
<proteinExistence type="predicted"/>
<dbReference type="PANTHER" id="PTHR34614">
    <property type="match status" value="1"/>
</dbReference>
<dbReference type="OrthoDB" id="117841at2157"/>
<keyword evidence="1" id="KW-1133">Transmembrane helix</keyword>
<name>A0A284VU87_9EURY</name>
<dbReference type="AlphaFoldDB" id="A0A284VU87"/>
<evidence type="ECO:0000256" key="1">
    <source>
        <dbReference type="SAM" id="Phobius"/>
    </source>
</evidence>
<dbReference type="Proteomes" id="UP000218615">
    <property type="component" value="Unassembled WGS sequence"/>
</dbReference>
<keyword evidence="1" id="KW-0812">Transmembrane</keyword>
<dbReference type="EMBL" id="FZMP01000244">
    <property type="protein sequence ID" value="SNQ62861.1"/>
    <property type="molecule type" value="Genomic_DNA"/>
</dbReference>
<gene>
    <name evidence="2" type="ORF">MNV_930001</name>
</gene>
<evidence type="ECO:0000313" key="2">
    <source>
        <dbReference type="EMBL" id="SNQ62861.1"/>
    </source>
</evidence>
<dbReference type="PANTHER" id="PTHR34614:SF2">
    <property type="entry name" value="TRANSPOSASE IS4-LIKE DOMAIN-CONTAINING PROTEIN"/>
    <property type="match status" value="1"/>
</dbReference>
<reference evidence="3" key="1">
    <citation type="submission" date="2017-06" db="EMBL/GenBank/DDBJ databases">
        <authorList>
            <person name="Cremers G."/>
        </authorList>
    </citation>
    <scope>NUCLEOTIDE SEQUENCE [LARGE SCALE GENOMIC DNA]</scope>
</reference>
<protein>
    <submittedName>
        <fullName evidence="2">Transposase</fullName>
    </submittedName>
</protein>
<feature type="transmembrane region" description="Helical" evidence="1">
    <location>
        <begin position="135"/>
        <end position="152"/>
    </location>
</feature>
<dbReference type="InterPro" id="IPR047654">
    <property type="entry name" value="IS1634_transpos"/>
</dbReference>
<sequence length="229" mass="26184">MLKKKVFACEKDALTEASRMKDKKKVLYHSLNLDVKKIEVPVKRGRGRPRNDEKVQTLEKWMIDASFTLSSDKISERQKSESRYVLATSILNKERLPDDEFLKVYKGQAGVESNFKWAKNPAAVAPIFLNNENRILALGFVYLVALMVYTLMERMIRKKLKEEGEVIEGNKGMTDNPTGQVLFKNLRGISVAIFTIGDKIYKNTTNLTDMHKLIVSLFGFGMQIYQQPA</sequence>
<dbReference type="NCBIfam" id="NF033559">
    <property type="entry name" value="transpos_IS1634"/>
    <property type="match status" value="1"/>
</dbReference>
<accession>A0A284VU87</accession>
<keyword evidence="3" id="KW-1185">Reference proteome</keyword>
<keyword evidence="1" id="KW-0472">Membrane</keyword>